<accession>A0A0M3JLT0</accession>
<keyword evidence="3" id="KW-1185">Reference proteome</keyword>
<dbReference type="AlphaFoldDB" id="A0A0M3JLT0"/>
<evidence type="ECO:0000313" key="4">
    <source>
        <dbReference type="WBParaSite" id="ASIM_0000861101-mRNA-1"/>
    </source>
</evidence>
<evidence type="ECO:0000313" key="3">
    <source>
        <dbReference type="Proteomes" id="UP000267096"/>
    </source>
</evidence>
<feature type="compositionally biased region" description="Polar residues" evidence="1">
    <location>
        <begin position="1"/>
        <end position="24"/>
    </location>
</feature>
<feature type="region of interest" description="Disordered" evidence="1">
    <location>
        <begin position="1"/>
        <end position="41"/>
    </location>
</feature>
<dbReference type="EMBL" id="UYRR01022444">
    <property type="protein sequence ID" value="VDK31426.1"/>
    <property type="molecule type" value="Genomic_DNA"/>
</dbReference>
<evidence type="ECO:0000256" key="1">
    <source>
        <dbReference type="SAM" id="MobiDB-lite"/>
    </source>
</evidence>
<feature type="compositionally biased region" description="Basic and acidic residues" evidence="1">
    <location>
        <begin position="25"/>
        <end position="34"/>
    </location>
</feature>
<dbReference type="SUPFAM" id="SSF90257">
    <property type="entry name" value="Myosin rod fragments"/>
    <property type="match status" value="1"/>
</dbReference>
<dbReference type="OrthoDB" id="5835755at2759"/>
<proteinExistence type="predicted"/>
<name>A0A0M3JLT0_ANISI</name>
<sequence length="92" mass="10554">MSQSDLMSANGRKQQLETELSTMRSELRDHKQQIRDANTQVSDLQRQLQDANANKNRLTDKIHELDRVPFFADSSRLTPDRLKLVTDIAVSS</sequence>
<protein>
    <submittedName>
        <fullName evidence="4">Chromosome partition protein Smc</fullName>
    </submittedName>
</protein>
<gene>
    <name evidence="2" type="ORF">ASIM_LOCUS8361</name>
</gene>
<reference evidence="4" key="1">
    <citation type="submission" date="2017-02" db="UniProtKB">
        <authorList>
            <consortium name="WormBaseParasite"/>
        </authorList>
    </citation>
    <scope>IDENTIFICATION</scope>
</reference>
<dbReference type="WBParaSite" id="ASIM_0000861101-mRNA-1">
    <property type="protein sequence ID" value="ASIM_0000861101-mRNA-1"/>
    <property type="gene ID" value="ASIM_0000861101"/>
</dbReference>
<organism evidence="4">
    <name type="scientific">Anisakis simplex</name>
    <name type="common">Herring worm</name>
    <dbReference type="NCBI Taxonomy" id="6269"/>
    <lineage>
        <taxon>Eukaryota</taxon>
        <taxon>Metazoa</taxon>
        <taxon>Ecdysozoa</taxon>
        <taxon>Nematoda</taxon>
        <taxon>Chromadorea</taxon>
        <taxon>Rhabditida</taxon>
        <taxon>Spirurina</taxon>
        <taxon>Ascaridomorpha</taxon>
        <taxon>Ascaridoidea</taxon>
        <taxon>Anisakidae</taxon>
        <taxon>Anisakis</taxon>
        <taxon>Anisakis simplex complex</taxon>
    </lineage>
</organism>
<evidence type="ECO:0000313" key="2">
    <source>
        <dbReference type="EMBL" id="VDK31426.1"/>
    </source>
</evidence>
<dbReference type="Proteomes" id="UP000267096">
    <property type="component" value="Unassembled WGS sequence"/>
</dbReference>
<reference evidence="2 3" key="2">
    <citation type="submission" date="2018-11" db="EMBL/GenBank/DDBJ databases">
        <authorList>
            <consortium name="Pathogen Informatics"/>
        </authorList>
    </citation>
    <scope>NUCLEOTIDE SEQUENCE [LARGE SCALE GENOMIC DNA]</scope>
</reference>